<dbReference type="InterPro" id="IPR029058">
    <property type="entry name" value="AB_hydrolase_fold"/>
</dbReference>
<feature type="domain" description="BD-FAE-like" evidence="2">
    <location>
        <begin position="24"/>
        <end position="225"/>
    </location>
</feature>
<dbReference type="PANTHER" id="PTHR48081:SF33">
    <property type="entry name" value="KYNURENINE FORMAMIDASE"/>
    <property type="match status" value="1"/>
</dbReference>
<dbReference type="Gene3D" id="3.40.50.1820">
    <property type="entry name" value="alpha/beta hydrolase"/>
    <property type="match status" value="1"/>
</dbReference>
<dbReference type="RefSeq" id="WP_066092842.1">
    <property type="nucleotide sequence ID" value="NZ_CP126114.1"/>
</dbReference>
<dbReference type="Pfam" id="PF20434">
    <property type="entry name" value="BD-FAE"/>
    <property type="match status" value="1"/>
</dbReference>
<reference evidence="3" key="1">
    <citation type="submission" date="2023-05" db="EMBL/GenBank/DDBJ databases">
        <title>Comparative genomics of Bacillaceae isolates and their secondary metabolite potential.</title>
        <authorList>
            <person name="Song L."/>
            <person name="Nielsen L.J."/>
            <person name="Mohite O."/>
            <person name="Xu X."/>
            <person name="Weber T."/>
            <person name="Kovacs A.T."/>
        </authorList>
    </citation>
    <scope>NUCLEOTIDE SEQUENCE</scope>
    <source>
        <strain evidence="3">XLM17</strain>
    </source>
</reference>
<name>A0AA95MLB5_9BACI</name>
<organism evidence="3 4">
    <name type="scientific">Neobacillus novalis</name>
    <dbReference type="NCBI Taxonomy" id="220687"/>
    <lineage>
        <taxon>Bacteria</taxon>
        <taxon>Bacillati</taxon>
        <taxon>Bacillota</taxon>
        <taxon>Bacilli</taxon>
        <taxon>Bacillales</taxon>
        <taxon>Bacillaceae</taxon>
        <taxon>Neobacillus</taxon>
    </lineage>
</organism>
<protein>
    <submittedName>
        <fullName evidence="3">Alpha/beta hydrolase</fullName>
    </submittedName>
</protein>
<dbReference type="EMBL" id="CP126114">
    <property type="protein sequence ID" value="WHY85801.1"/>
    <property type="molecule type" value="Genomic_DNA"/>
</dbReference>
<proteinExistence type="predicted"/>
<evidence type="ECO:0000256" key="1">
    <source>
        <dbReference type="ARBA" id="ARBA00022801"/>
    </source>
</evidence>
<gene>
    <name evidence="3" type="ORF">QNH39_24900</name>
</gene>
<dbReference type="SUPFAM" id="SSF53474">
    <property type="entry name" value="alpha/beta-Hydrolases"/>
    <property type="match status" value="1"/>
</dbReference>
<evidence type="ECO:0000313" key="3">
    <source>
        <dbReference type="EMBL" id="WHY85801.1"/>
    </source>
</evidence>
<keyword evidence="1 3" id="KW-0378">Hydrolase</keyword>
<dbReference type="PANTHER" id="PTHR48081">
    <property type="entry name" value="AB HYDROLASE SUPERFAMILY PROTEIN C4A8.06C"/>
    <property type="match status" value="1"/>
</dbReference>
<evidence type="ECO:0000259" key="2">
    <source>
        <dbReference type="Pfam" id="PF20434"/>
    </source>
</evidence>
<dbReference type="GO" id="GO:0016787">
    <property type="term" value="F:hydrolase activity"/>
    <property type="evidence" value="ECO:0007669"/>
    <property type="project" value="UniProtKB-KW"/>
</dbReference>
<dbReference type="InterPro" id="IPR050300">
    <property type="entry name" value="GDXG_lipolytic_enzyme"/>
</dbReference>
<evidence type="ECO:0000313" key="4">
    <source>
        <dbReference type="Proteomes" id="UP001178288"/>
    </source>
</evidence>
<keyword evidence="4" id="KW-1185">Reference proteome</keyword>
<sequence length="302" mass="34070">MTNHVLVERNVVFGKTEKEYLTADLYKPSLIVEGLPVLVLIHGGAFQTGSKEMYKDWGEKLAGEGYFVMAINYRLATSSYSTYPGALEDVEMAMNWLVFQANERGLNIGKIGLIGDSAGAYLAALFALKVRPFSYKICSVIGVYGVYDLVAECLHPVRERKNNMFEKLLGLPFKENERAFTKASPVTYIDEAVTSPTFDTNFYLIWGGKDQVLNPSQSHVFYEKLTEANIEVEVTEIEDKGHFWFNQLPGIEGGAVSDYPNHLLYPKIISFLKNTVQQSHRVNFSKRQIEVLAQFENLPLIN</sequence>
<accession>A0AA95MLB5</accession>
<dbReference type="Proteomes" id="UP001178288">
    <property type="component" value="Chromosome"/>
</dbReference>
<dbReference type="KEGG" id="nnv:QNH39_24900"/>
<dbReference type="AlphaFoldDB" id="A0AA95MLB5"/>
<dbReference type="InterPro" id="IPR049492">
    <property type="entry name" value="BD-FAE-like_dom"/>
</dbReference>